<keyword evidence="6" id="KW-0503">Monooxygenase</keyword>
<dbReference type="GO" id="GO:0004499">
    <property type="term" value="F:N,N-dimethylaniline monooxygenase activity"/>
    <property type="evidence" value="ECO:0007669"/>
    <property type="project" value="InterPro"/>
</dbReference>
<dbReference type="PANTHER" id="PTHR43872:SF1">
    <property type="entry name" value="MONOOXYGENASE, PUTATIVE (AFU_ORTHOLOGUE AFUA_8G02570)-RELATED"/>
    <property type="match status" value="1"/>
</dbReference>
<protein>
    <recommendedName>
        <fullName evidence="9">FAD-containing monooxygenase EthA</fullName>
    </recommendedName>
</protein>
<keyword evidence="3" id="KW-0274">FAD</keyword>
<accession>A0A7S4IN24</accession>
<dbReference type="Pfam" id="PF00743">
    <property type="entry name" value="FMO-like"/>
    <property type="match status" value="1"/>
</dbReference>
<evidence type="ECO:0008006" key="9">
    <source>
        <dbReference type="Google" id="ProtNLM"/>
    </source>
</evidence>
<gene>
    <name evidence="8" type="ORF">VSP0166_LOCUS14739</name>
</gene>
<dbReference type="GO" id="GO:0050660">
    <property type="term" value="F:flavin adenine dinucleotide binding"/>
    <property type="evidence" value="ECO:0007669"/>
    <property type="project" value="InterPro"/>
</dbReference>
<name>A0A7S4IN24_9EUKA</name>
<keyword evidence="7" id="KW-0732">Signal</keyword>
<dbReference type="EMBL" id="HBKP01020948">
    <property type="protein sequence ID" value="CAE2234388.1"/>
    <property type="molecule type" value="Transcribed_RNA"/>
</dbReference>
<dbReference type="InterPro" id="IPR051820">
    <property type="entry name" value="FAD-binding_MO"/>
</dbReference>
<dbReference type="Gene3D" id="3.50.50.60">
    <property type="entry name" value="FAD/NAD(P)-binding domain"/>
    <property type="match status" value="2"/>
</dbReference>
<evidence type="ECO:0000256" key="1">
    <source>
        <dbReference type="ARBA" id="ARBA00001974"/>
    </source>
</evidence>
<evidence type="ECO:0000313" key="8">
    <source>
        <dbReference type="EMBL" id="CAE2234388.1"/>
    </source>
</evidence>
<evidence type="ECO:0000256" key="4">
    <source>
        <dbReference type="ARBA" id="ARBA00022857"/>
    </source>
</evidence>
<dbReference type="PANTHER" id="PTHR43872">
    <property type="entry name" value="MONOOXYGENASE, PUTATIVE (AFU_ORTHOLOGUE AFUA_8G02570)-RELATED"/>
    <property type="match status" value="1"/>
</dbReference>
<keyword evidence="2" id="KW-0285">Flavoprotein</keyword>
<feature type="signal peptide" evidence="7">
    <location>
        <begin position="1"/>
        <end position="21"/>
    </location>
</feature>
<evidence type="ECO:0000256" key="5">
    <source>
        <dbReference type="ARBA" id="ARBA00023002"/>
    </source>
</evidence>
<evidence type="ECO:0000256" key="3">
    <source>
        <dbReference type="ARBA" id="ARBA00022827"/>
    </source>
</evidence>
<reference evidence="8" key="1">
    <citation type="submission" date="2021-01" db="EMBL/GenBank/DDBJ databases">
        <authorList>
            <person name="Corre E."/>
            <person name="Pelletier E."/>
            <person name="Niang G."/>
            <person name="Scheremetjew M."/>
            <person name="Finn R."/>
            <person name="Kale V."/>
            <person name="Holt S."/>
            <person name="Cochrane G."/>
            <person name="Meng A."/>
            <person name="Brown T."/>
            <person name="Cohen L."/>
        </authorList>
    </citation>
    <scope>NUCLEOTIDE SEQUENCE</scope>
    <source>
        <strain evidence="8">DIVA3 518/3/11/1/6</strain>
    </source>
</reference>
<organism evidence="8">
    <name type="scientific">Vannella robusta</name>
    <dbReference type="NCBI Taxonomy" id="1487602"/>
    <lineage>
        <taxon>Eukaryota</taxon>
        <taxon>Amoebozoa</taxon>
        <taxon>Discosea</taxon>
        <taxon>Flabellinia</taxon>
        <taxon>Vannellidae</taxon>
        <taxon>Vannella</taxon>
    </lineage>
</organism>
<dbReference type="InterPro" id="IPR020946">
    <property type="entry name" value="Flavin_mOase-like"/>
</dbReference>
<dbReference type="FunFam" id="3.50.50.60:FF:000228">
    <property type="entry name" value="FAD-containing monooxygenase EthA"/>
    <property type="match status" value="1"/>
</dbReference>
<feature type="chain" id="PRO_5030934207" description="FAD-containing monooxygenase EthA" evidence="7">
    <location>
        <begin position="22"/>
        <end position="522"/>
    </location>
</feature>
<evidence type="ECO:0000256" key="2">
    <source>
        <dbReference type="ARBA" id="ARBA00022630"/>
    </source>
</evidence>
<comment type="cofactor">
    <cofactor evidence="1">
        <name>FAD</name>
        <dbReference type="ChEBI" id="CHEBI:57692"/>
    </cofactor>
</comment>
<dbReference type="GO" id="GO:0050661">
    <property type="term" value="F:NADP binding"/>
    <property type="evidence" value="ECO:0007669"/>
    <property type="project" value="InterPro"/>
</dbReference>
<evidence type="ECO:0000256" key="6">
    <source>
        <dbReference type="ARBA" id="ARBA00023033"/>
    </source>
</evidence>
<dbReference type="SUPFAM" id="SSF51905">
    <property type="entry name" value="FAD/NAD(P)-binding domain"/>
    <property type="match status" value="1"/>
</dbReference>
<keyword evidence="5" id="KW-0560">Oxidoreductase</keyword>
<keyword evidence="4" id="KW-0521">NADP</keyword>
<dbReference type="InterPro" id="IPR036188">
    <property type="entry name" value="FAD/NAD-bd_sf"/>
</dbReference>
<dbReference type="AlphaFoldDB" id="A0A7S4IN24"/>
<sequence length="522" mass="59326">MVAGSLVVLFVVAFFLISGKATKIPVENEVELRPSVDIEDETDFDVVIVGAGLSGISAAHALVTTCPNKKYVLLERRSNVGGTWDLFRYPGIRSDSDMYTLGFTHKPWTKPHPIAPGAQIRNYIKGTAREFDIDKHISYQKELLSASYCSDKRQWTLKIRDHSEDNKIISIRCNFLEMCSGYYDYENPYRPKFEGEENFKGETIHPQMWKEGFDYSDKKVVIIGSGATAVTLLPNLTDNAKHVTMLQRSPTYILSLPQHNRLTVFLQRVLPSHWAYRIIRWQNILLSWLLFVVCRTFPGFAKKKLVNNMKKSLPSGFDYEKHFCPKYNPWEQRLCLAPDADIFKSIRAGKASVVTDHIEKFVENGILLKSGETLEADIIITATGLNVKLFGGAQLCVDGEEIIFSEKFLYRGMMMDNIPNLVYYGGYTNASWTLKCELTAGWSARLLAHMEKVGATQCYPYLPKDHGMCEKPMLNLNSGYLIRAKNQLPKLGDSGPWSTYSFLPDLWEYMTGKVDDGTMKFE</sequence>
<proteinExistence type="predicted"/>
<evidence type="ECO:0000256" key="7">
    <source>
        <dbReference type="SAM" id="SignalP"/>
    </source>
</evidence>